<evidence type="ECO:0000256" key="5">
    <source>
        <dbReference type="ARBA" id="ARBA00022741"/>
    </source>
</evidence>
<dbReference type="InterPro" id="IPR012340">
    <property type="entry name" value="NA-bd_OB-fold"/>
</dbReference>
<dbReference type="GO" id="GO:0004815">
    <property type="term" value="F:aspartate-tRNA ligase activity"/>
    <property type="evidence" value="ECO:0007669"/>
    <property type="project" value="UniProtKB-UniRule"/>
</dbReference>
<dbReference type="InterPro" id="IPR004365">
    <property type="entry name" value="NA-bd_OB_tRNA"/>
</dbReference>
<feature type="domain" description="Aminoacyl-transfer RNA synthetases class-II family profile" evidence="10">
    <location>
        <begin position="136"/>
        <end position="438"/>
    </location>
</feature>
<accession>A0A7K3VRY8</accession>
<comment type="similarity">
    <text evidence="2 9">Belongs to the class-II aminoacyl-tRNA synthetase family. Type 2 subfamily.</text>
</comment>
<evidence type="ECO:0000256" key="3">
    <source>
        <dbReference type="ARBA" id="ARBA00022490"/>
    </source>
</evidence>
<dbReference type="GO" id="GO:0005524">
    <property type="term" value="F:ATP binding"/>
    <property type="evidence" value="ECO:0007669"/>
    <property type="project" value="UniProtKB-UniRule"/>
</dbReference>
<keyword evidence="4 9" id="KW-0436">Ligase</keyword>
<dbReference type="Pfam" id="PF00152">
    <property type="entry name" value="tRNA-synt_2"/>
    <property type="match status" value="1"/>
</dbReference>
<keyword evidence="3 9" id="KW-0963">Cytoplasm</keyword>
<evidence type="ECO:0000256" key="7">
    <source>
        <dbReference type="ARBA" id="ARBA00022917"/>
    </source>
</evidence>
<dbReference type="PROSITE" id="PS50862">
    <property type="entry name" value="AA_TRNA_LIGASE_II"/>
    <property type="match status" value="1"/>
</dbReference>
<dbReference type="SUPFAM" id="SSF50249">
    <property type="entry name" value="Nucleic acid-binding proteins"/>
    <property type="match status" value="1"/>
</dbReference>
<dbReference type="PRINTS" id="PR01042">
    <property type="entry name" value="TRNASYNTHASP"/>
</dbReference>
<keyword evidence="7 9" id="KW-0648">Protein biosynthesis</keyword>
<evidence type="ECO:0000313" key="12">
    <source>
        <dbReference type="Proteomes" id="UP000471705"/>
    </source>
</evidence>
<gene>
    <name evidence="9 11" type="primary">aspS</name>
    <name evidence="11" type="ORF">GR257_34755</name>
</gene>
<keyword evidence="8 9" id="KW-0030">Aminoacyl-tRNA synthetase</keyword>
<comment type="subcellular location">
    <subcellularLocation>
        <location evidence="1 9">Cytoplasm</location>
    </subcellularLocation>
</comment>
<evidence type="ECO:0000256" key="6">
    <source>
        <dbReference type="ARBA" id="ARBA00022840"/>
    </source>
</evidence>
<dbReference type="Gene3D" id="3.30.930.10">
    <property type="entry name" value="Bira Bifunctional Protein, Domain 2"/>
    <property type="match status" value="1"/>
</dbReference>
<evidence type="ECO:0000313" key="11">
    <source>
        <dbReference type="EMBL" id="NEK19923.1"/>
    </source>
</evidence>
<dbReference type="EMBL" id="WUFV01000034">
    <property type="protein sequence ID" value="NEK19923.1"/>
    <property type="molecule type" value="Genomic_DNA"/>
</dbReference>
<evidence type="ECO:0000256" key="8">
    <source>
        <dbReference type="ARBA" id="ARBA00023146"/>
    </source>
</evidence>
<dbReference type="RefSeq" id="WP_164050060.1">
    <property type="nucleotide sequence ID" value="NZ_WUFV01000034.1"/>
</dbReference>
<dbReference type="HAMAP" id="MF_02075">
    <property type="entry name" value="Asp_tRNA_synth_type2"/>
    <property type="match status" value="1"/>
</dbReference>
<dbReference type="PANTHER" id="PTHR43450">
    <property type="entry name" value="ASPARTYL-TRNA SYNTHETASE"/>
    <property type="match status" value="1"/>
</dbReference>
<keyword evidence="6 9" id="KW-0067">ATP-binding</keyword>
<dbReference type="GO" id="GO:0017101">
    <property type="term" value="C:aminoacyl-tRNA synthetase multienzyme complex"/>
    <property type="evidence" value="ECO:0007669"/>
    <property type="project" value="TreeGrafter"/>
</dbReference>
<comment type="function">
    <text evidence="9">Catalyzes the attachment of L-aspartate to tRNA(Asp) in a two-step reaction: L-aspartate is first activated by ATP to form Asp-AMP and then transferred to the acceptor end of tRNA(Asp).</text>
</comment>
<organism evidence="11 12">
    <name type="scientific">Rhizobium leguminosarum</name>
    <dbReference type="NCBI Taxonomy" id="384"/>
    <lineage>
        <taxon>Bacteria</taxon>
        <taxon>Pseudomonadati</taxon>
        <taxon>Pseudomonadota</taxon>
        <taxon>Alphaproteobacteria</taxon>
        <taxon>Hyphomicrobiales</taxon>
        <taxon>Rhizobiaceae</taxon>
        <taxon>Rhizobium/Agrobacterium group</taxon>
        <taxon>Rhizobium</taxon>
    </lineage>
</organism>
<feature type="binding site" evidence="9">
    <location>
        <position position="368"/>
    </location>
    <ligand>
        <name>L-aspartate</name>
        <dbReference type="ChEBI" id="CHEBI:29991"/>
    </ligand>
</feature>
<name>A0A7K3VRY8_RHILE</name>
<proteinExistence type="inferred from homology"/>
<dbReference type="GO" id="GO:0005829">
    <property type="term" value="C:cytosol"/>
    <property type="evidence" value="ECO:0007669"/>
    <property type="project" value="TreeGrafter"/>
</dbReference>
<evidence type="ECO:0000259" key="10">
    <source>
        <dbReference type="PROSITE" id="PS50862"/>
    </source>
</evidence>
<dbReference type="NCBIfam" id="NF003483">
    <property type="entry name" value="PRK05159.1"/>
    <property type="match status" value="1"/>
</dbReference>
<dbReference type="Pfam" id="PF01336">
    <property type="entry name" value="tRNA_anti-codon"/>
    <property type="match status" value="1"/>
</dbReference>
<feature type="region of interest" description="Aspartate" evidence="9">
    <location>
        <begin position="191"/>
        <end position="194"/>
    </location>
</feature>
<dbReference type="GO" id="GO:0003723">
    <property type="term" value="F:RNA binding"/>
    <property type="evidence" value="ECO:0007669"/>
    <property type="project" value="TreeGrafter"/>
</dbReference>
<comment type="caution">
    <text evidence="9">Lacks conserved residue(s) required for the propagation of feature annotation.</text>
</comment>
<dbReference type="InterPro" id="IPR004364">
    <property type="entry name" value="Aa-tRNA-synt_II"/>
</dbReference>
<dbReference type="SUPFAM" id="SSF55681">
    <property type="entry name" value="Class II aaRS and biotin synthetases"/>
    <property type="match status" value="1"/>
</dbReference>
<sequence length="438" mass="49562">MLEKSTLKRSVIAQLPMLVGQRVRLCGFAEAIRDQKRMRFIVLRDHTGKVQLTQSKDDLSLTAVLDALTPESAVAITGLVTSAPGVKLGGLEVSLETADICGLADARSPIDEESSLDKWIDHRQVSLRYPRQQLVFSIQTTLEEAMRSFWTENGFRELHSPKLMGTFSESGSEVFAVKYFGTTAFLAQSPQFYKQMAIAGGMERVFEIGPAFRAEPSFTSRHETEFTSIDMEVAWIDDHYDLMDLEERWLAHSVSAVAKAHGTTIKELFDVEISPPKLPFPKITFEQARETLGTLGHDLQKSHDLDAEGERLLSEWMAAKTGHEFLFITDYPAKGRAFYHMRRDDEPHLTKGFDLLWRGMEITTGAQREHRYDRLVAQASERGYKLNALSDYLEFFRYGCPPHGGMGVGLARVLMRLLKTDSIREVTLLSRTPKRLRP</sequence>
<dbReference type="AlphaFoldDB" id="A0A7K3VRY8"/>
<dbReference type="InterPro" id="IPR004523">
    <property type="entry name" value="Asp-tRNA_synthase_2"/>
</dbReference>
<reference evidence="11 12" key="1">
    <citation type="submission" date="2019-12" db="EMBL/GenBank/DDBJ databases">
        <title>Rhizobium genotypes associated with high levels of biological nitrogen fixation by grain legumes in a temperate-maritime cropping system.</title>
        <authorList>
            <person name="Maluk M."/>
            <person name="Francesc Ferrando Molina F."/>
            <person name="Lopez Del Egido L."/>
            <person name="Lafos M."/>
            <person name="Langarica-Fuentes A."/>
            <person name="Gebre Yohannes G."/>
            <person name="Young M.W."/>
            <person name="Martin P."/>
            <person name="Gantlett R."/>
            <person name="Kenicer G."/>
            <person name="Hawes C."/>
            <person name="Begg G.S."/>
            <person name="Quilliam R.S."/>
            <person name="Squire G.R."/>
            <person name="Poole P.S."/>
            <person name="Young P.W."/>
            <person name="Iannetta P.M."/>
            <person name="James E.K."/>
        </authorList>
    </citation>
    <scope>NUCLEOTIDE SEQUENCE [LARGE SCALE GENOMIC DNA]</scope>
    <source>
        <strain evidence="11 12">JHI54</strain>
    </source>
</reference>
<dbReference type="InterPro" id="IPR045864">
    <property type="entry name" value="aa-tRNA-synth_II/BPL/LPL"/>
</dbReference>
<comment type="caution">
    <text evidence="11">The sequence shown here is derived from an EMBL/GenBank/DDBJ whole genome shotgun (WGS) entry which is preliminary data.</text>
</comment>
<protein>
    <recommendedName>
        <fullName evidence="9">Aspartate--tRNA ligase</fullName>
        <ecNumber evidence="9">6.1.1.12</ecNumber>
    </recommendedName>
    <alternativeName>
        <fullName evidence="9">Aspartyl-tRNA synthetase</fullName>
        <shortName evidence="9">AspRS</shortName>
    </alternativeName>
</protein>
<dbReference type="Gene3D" id="2.40.50.140">
    <property type="entry name" value="Nucleic acid-binding proteins"/>
    <property type="match status" value="1"/>
</dbReference>
<dbReference type="EC" id="6.1.1.12" evidence="9"/>
<comment type="catalytic activity">
    <reaction evidence="9">
        <text>tRNA(Asp) + L-aspartate + ATP = L-aspartyl-tRNA(Asp) + AMP + diphosphate</text>
        <dbReference type="Rhea" id="RHEA:19649"/>
        <dbReference type="Rhea" id="RHEA-COMP:9660"/>
        <dbReference type="Rhea" id="RHEA-COMP:9678"/>
        <dbReference type="ChEBI" id="CHEBI:29991"/>
        <dbReference type="ChEBI" id="CHEBI:30616"/>
        <dbReference type="ChEBI" id="CHEBI:33019"/>
        <dbReference type="ChEBI" id="CHEBI:78442"/>
        <dbReference type="ChEBI" id="CHEBI:78516"/>
        <dbReference type="ChEBI" id="CHEBI:456215"/>
        <dbReference type="EC" id="6.1.1.12"/>
    </reaction>
</comment>
<dbReference type="CDD" id="cd04100">
    <property type="entry name" value="Asp_Lys_Asn_RS_N"/>
    <property type="match status" value="1"/>
</dbReference>
<evidence type="ECO:0000256" key="9">
    <source>
        <dbReference type="HAMAP-Rule" id="MF_02075"/>
    </source>
</evidence>
<comment type="subunit">
    <text evidence="9">Homodimer.</text>
</comment>
<evidence type="ECO:0000256" key="2">
    <source>
        <dbReference type="ARBA" id="ARBA00005312"/>
    </source>
</evidence>
<feature type="binding site" evidence="9">
    <location>
        <begin position="213"/>
        <end position="215"/>
    </location>
    <ligand>
        <name>ATP</name>
        <dbReference type="ChEBI" id="CHEBI:30616"/>
    </ligand>
</feature>
<evidence type="ECO:0000256" key="1">
    <source>
        <dbReference type="ARBA" id="ARBA00004496"/>
    </source>
</evidence>
<dbReference type="InterPro" id="IPR006195">
    <property type="entry name" value="aa-tRNA-synth_II"/>
</dbReference>
<evidence type="ECO:0000256" key="4">
    <source>
        <dbReference type="ARBA" id="ARBA00022598"/>
    </source>
</evidence>
<dbReference type="Proteomes" id="UP000471705">
    <property type="component" value="Unassembled WGS sequence"/>
</dbReference>
<feature type="binding site" evidence="9">
    <location>
        <position position="361"/>
    </location>
    <ligand>
        <name>ATP</name>
        <dbReference type="ChEBI" id="CHEBI:30616"/>
    </ligand>
</feature>
<feature type="binding site" evidence="9">
    <location>
        <position position="364"/>
    </location>
    <ligand>
        <name>L-aspartate</name>
        <dbReference type="ChEBI" id="CHEBI:29991"/>
    </ligand>
</feature>
<feature type="binding site" evidence="9">
    <location>
        <position position="169"/>
    </location>
    <ligand>
        <name>L-aspartate</name>
        <dbReference type="ChEBI" id="CHEBI:29991"/>
    </ligand>
</feature>
<keyword evidence="5 9" id="KW-0547">Nucleotide-binding</keyword>
<dbReference type="PANTHER" id="PTHR43450:SF1">
    <property type="entry name" value="ASPARTATE--TRNA LIGASE, CYTOPLASMIC"/>
    <property type="match status" value="1"/>
</dbReference>
<feature type="binding site" evidence="9">
    <location>
        <position position="213"/>
    </location>
    <ligand>
        <name>L-aspartate</name>
        <dbReference type="ChEBI" id="CHEBI:29991"/>
    </ligand>
</feature>
<feature type="binding site" evidence="9">
    <location>
        <begin position="409"/>
        <end position="412"/>
    </location>
    <ligand>
        <name>ATP</name>
        <dbReference type="ChEBI" id="CHEBI:30616"/>
    </ligand>
</feature>
<dbReference type="InterPro" id="IPR002312">
    <property type="entry name" value="Asp/Asn-tRNA-synth_IIb"/>
</dbReference>
<dbReference type="GO" id="GO:0006422">
    <property type="term" value="P:aspartyl-tRNA aminoacylation"/>
    <property type="evidence" value="ECO:0007669"/>
    <property type="project" value="UniProtKB-UniRule"/>
</dbReference>